<name>A0A450URE4_9GAMM</name>
<evidence type="ECO:0000313" key="3">
    <source>
        <dbReference type="EMBL" id="VFJ95766.1"/>
    </source>
</evidence>
<protein>
    <submittedName>
        <fullName evidence="2">Uncharacterized protein</fullName>
    </submittedName>
</protein>
<sequence length="87" mass="9965">MISLREIIKIKRFEMTGYQSIGFHEALDMVGSLPTAQQENLIGIIRRRLIESRRDSISRNIQAAREEYARGEIETGTVDDLMAAIDR</sequence>
<dbReference type="EMBL" id="CAADFJ010000078">
    <property type="protein sequence ID" value="VFK01974.1"/>
    <property type="molecule type" value="Genomic_DNA"/>
</dbReference>
<organism evidence="2">
    <name type="scientific">Candidatus Kentrum eta</name>
    <dbReference type="NCBI Taxonomy" id="2126337"/>
    <lineage>
        <taxon>Bacteria</taxon>
        <taxon>Pseudomonadati</taxon>
        <taxon>Pseudomonadota</taxon>
        <taxon>Gammaproteobacteria</taxon>
        <taxon>Candidatus Kentrum</taxon>
    </lineage>
</organism>
<keyword evidence="1" id="KW-0175">Coiled coil</keyword>
<dbReference type="EMBL" id="CAADFG010000081">
    <property type="protein sequence ID" value="VFJ95036.1"/>
    <property type="molecule type" value="Genomic_DNA"/>
</dbReference>
<accession>A0A450URE4</accession>
<evidence type="ECO:0000313" key="4">
    <source>
        <dbReference type="EMBL" id="VFK01974.1"/>
    </source>
</evidence>
<proteinExistence type="predicted"/>
<reference evidence="2" key="1">
    <citation type="submission" date="2019-02" db="EMBL/GenBank/DDBJ databases">
        <authorList>
            <person name="Gruber-Vodicka R. H."/>
            <person name="Seah K. B. B."/>
        </authorList>
    </citation>
    <scope>NUCLEOTIDE SEQUENCE</scope>
    <source>
        <strain evidence="4">BECK_SA2B12</strain>
        <strain evidence="2">BECK_SA2B15</strain>
        <strain evidence="3">BECK_SA2B20</strain>
    </source>
</reference>
<evidence type="ECO:0000256" key="1">
    <source>
        <dbReference type="SAM" id="Coils"/>
    </source>
</evidence>
<gene>
    <name evidence="2" type="ORF">BECKH772A_GA0070896_100816</name>
    <name evidence="3" type="ORF">BECKH772B_GA0070898_100816</name>
    <name evidence="4" type="ORF">BECKH772C_GA0070978_100786</name>
</gene>
<evidence type="ECO:0000313" key="2">
    <source>
        <dbReference type="EMBL" id="VFJ95036.1"/>
    </source>
</evidence>
<feature type="coiled-coil region" evidence="1">
    <location>
        <begin position="47"/>
        <end position="74"/>
    </location>
</feature>
<dbReference type="AlphaFoldDB" id="A0A450URE4"/>
<dbReference type="EMBL" id="CAADFI010000081">
    <property type="protein sequence ID" value="VFJ95766.1"/>
    <property type="molecule type" value="Genomic_DNA"/>
</dbReference>